<evidence type="ECO:0000259" key="4">
    <source>
        <dbReference type="PROSITE" id="PS01124"/>
    </source>
</evidence>
<name>Q24SQ3_DESHY</name>
<sequence length="428" mass="48936">MMVMNRSSLDGFFDPSYLENILGNFTQATGLRIEAVNYRGETFSIPGSLDRSPFCQCIRNNPQGNKRCIDSYKRATSEAVKWDEPYFFRCHAGLVIWAVPILSKDITLGSIICGQVLLWKPDRFFIQELQDISKGLKIDPEELNQAVPNLSIISADQAQAAANLLFVVVSHILKNNLRALEEEKAYKVLQQQLHDQILKRKKGPRRTDISYESILKDERRFLQYIRLGDKSRAFATLENLIIKIYTKSTGEPQLAKDRIVELAALTSRAAVEGGSDAEQAVTILSSFYKKLENMERVEEIIYFIKQIVDEFLENIFILADKKHLSLVKDARSFILHNHAQPLTIADAAQHLFISPSHLSRLFRQQLDCTFNDYLTRVRVEKAVELLKKPEFSVKDVALAVGFQNQSHFAKVFRKYIGVTPLVYRNSLF</sequence>
<keyword evidence="2" id="KW-0238">DNA-binding</keyword>
<keyword evidence="6" id="KW-1185">Reference proteome</keyword>
<dbReference type="SMART" id="SM00342">
    <property type="entry name" value="HTH_ARAC"/>
    <property type="match status" value="1"/>
</dbReference>
<dbReference type="eggNOG" id="COG2207">
    <property type="taxonomic scope" value="Bacteria"/>
</dbReference>
<dbReference type="PROSITE" id="PS00041">
    <property type="entry name" value="HTH_ARAC_FAMILY_1"/>
    <property type="match status" value="1"/>
</dbReference>
<proteinExistence type="predicted"/>
<organism evidence="5 6">
    <name type="scientific">Desulfitobacterium hafniense (strain Y51)</name>
    <dbReference type="NCBI Taxonomy" id="138119"/>
    <lineage>
        <taxon>Bacteria</taxon>
        <taxon>Bacillati</taxon>
        <taxon>Bacillota</taxon>
        <taxon>Clostridia</taxon>
        <taxon>Eubacteriales</taxon>
        <taxon>Desulfitobacteriaceae</taxon>
        <taxon>Desulfitobacterium</taxon>
    </lineage>
</organism>
<reference evidence="5 6" key="1">
    <citation type="journal article" date="2006" name="J. Bacteriol.">
        <title>Complete genome sequence of the dehalorespiring bacterium Desulfitobacterium hafniense Y51 and comparison with Dehalococcoides ethenogenes 195.</title>
        <authorList>
            <person name="Nonaka H."/>
            <person name="Keresztes G."/>
            <person name="Shinoda Y."/>
            <person name="Ikenaga Y."/>
            <person name="Abe M."/>
            <person name="Naito K."/>
            <person name="Inatomi K."/>
            <person name="Furukawa K."/>
            <person name="Inui M."/>
            <person name="Yukawa H."/>
        </authorList>
    </citation>
    <scope>NUCLEOTIDE SEQUENCE [LARGE SCALE GENOMIC DNA]</scope>
    <source>
        <strain evidence="5 6">Y51</strain>
    </source>
</reference>
<dbReference type="STRING" id="138119.DSY3150"/>
<dbReference type="Pfam" id="PF10114">
    <property type="entry name" value="PocR"/>
    <property type="match status" value="1"/>
</dbReference>
<dbReference type="GO" id="GO:0003700">
    <property type="term" value="F:DNA-binding transcription factor activity"/>
    <property type="evidence" value="ECO:0007669"/>
    <property type="project" value="InterPro"/>
</dbReference>
<keyword evidence="1" id="KW-0805">Transcription regulation</keyword>
<dbReference type="PROSITE" id="PS01124">
    <property type="entry name" value="HTH_ARAC_FAMILY_2"/>
    <property type="match status" value="1"/>
</dbReference>
<dbReference type="InterPro" id="IPR018060">
    <property type="entry name" value="HTH_AraC"/>
</dbReference>
<evidence type="ECO:0000256" key="2">
    <source>
        <dbReference type="ARBA" id="ARBA00023125"/>
    </source>
</evidence>
<dbReference type="AlphaFoldDB" id="Q24SQ3"/>
<protein>
    <recommendedName>
        <fullName evidence="4">HTH araC/xylS-type domain-containing protein</fullName>
    </recommendedName>
</protein>
<gene>
    <name evidence="5" type="ordered locus">DSY3150</name>
</gene>
<evidence type="ECO:0000313" key="6">
    <source>
        <dbReference type="Proteomes" id="UP000001946"/>
    </source>
</evidence>
<dbReference type="InterPro" id="IPR018062">
    <property type="entry name" value="HTH_AraC-typ_CS"/>
</dbReference>
<keyword evidence="3" id="KW-0804">Transcription</keyword>
<dbReference type="GO" id="GO:0043565">
    <property type="term" value="F:sequence-specific DNA binding"/>
    <property type="evidence" value="ECO:0007669"/>
    <property type="project" value="InterPro"/>
</dbReference>
<evidence type="ECO:0000256" key="1">
    <source>
        <dbReference type="ARBA" id="ARBA00023015"/>
    </source>
</evidence>
<dbReference type="PRINTS" id="PR00032">
    <property type="entry name" value="HTHARAC"/>
</dbReference>
<dbReference type="HOGENOM" id="CLU_036605_1_1_9"/>
<dbReference type="Pfam" id="PF12833">
    <property type="entry name" value="HTH_18"/>
    <property type="match status" value="1"/>
</dbReference>
<dbReference type="InterPro" id="IPR020449">
    <property type="entry name" value="Tscrpt_reg_AraC-type_HTH"/>
</dbReference>
<dbReference type="InterPro" id="IPR009057">
    <property type="entry name" value="Homeodomain-like_sf"/>
</dbReference>
<dbReference type="InterPro" id="IPR018771">
    <property type="entry name" value="PocR_dom"/>
</dbReference>
<evidence type="ECO:0000256" key="3">
    <source>
        <dbReference type="ARBA" id="ARBA00023163"/>
    </source>
</evidence>
<dbReference type="Proteomes" id="UP000001946">
    <property type="component" value="Chromosome"/>
</dbReference>
<dbReference type="SUPFAM" id="SSF46689">
    <property type="entry name" value="Homeodomain-like"/>
    <property type="match status" value="2"/>
</dbReference>
<dbReference type="Gene3D" id="1.10.10.60">
    <property type="entry name" value="Homeodomain-like"/>
    <property type="match status" value="2"/>
</dbReference>
<dbReference type="KEGG" id="dsy:DSY3150"/>
<dbReference type="EMBL" id="AP008230">
    <property type="protein sequence ID" value="BAE84939.1"/>
    <property type="molecule type" value="Genomic_DNA"/>
</dbReference>
<evidence type="ECO:0000313" key="5">
    <source>
        <dbReference type="EMBL" id="BAE84939.1"/>
    </source>
</evidence>
<dbReference type="PANTHER" id="PTHR43280">
    <property type="entry name" value="ARAC-FAMILY TRANSCRIPTIONAL REGULATOR"/>
    <property type="match status" value="1"/>
</dbReference>
<dbReference type="eggNOG" id="COG4936">
    <property type="taxonomic scope" value="Bacteria"/>
</dbReference>
<accession>Q24SQ3</accession>
<dbReference type="PANTHER" id="PTHR43280:SF10">
    <property type="entry name" value="REGULATORY PROTEIN POCR"/>
    <property type="match status" value="1"/>
</dbReference>
<feature type="domain" description="HTH araC/xylS-type" evidence="4">
    <location>
        <begin position="328"/>
        <end position="426"/>
    </location>
</feature>